<organism evidence="1 2">
    <name type="scientific">Daucus carota subsp. sativus</name>
    <name type="common">Carrot</name>
    <dbReference type="NCBI Taxonomy" id="79200"/>
    <lineage>
        <taxon>Eukaryota</taxon>
        <taxon>Viridiplantae</taxon>
        <taxon>Streptophyta</taxon>
        <taxon>Embryophyta</taxon>
        <taxon>Tracheophyta</taxon>
        <taxon>Spermatophyta</taxon>
        <taxon>Magnoliopsida</taxon>
        <taxon>eudicotyledons</taxon>
        <taxon>Gunneridae</taxon>
        <taxon>Pentapetalae</taxon>
        <taxon>asterids</taxon>
        <taxon>campanulids</taxon>
        <taxon>Apiales</taxon>
        <taxon>Apiaceae</taxon>
        <taxon>Apioideae</taxon>
        <taxon>Scandiceae</taxon>
        <taxon>Daucinae</taxon>
        <taxon>Daucus</taxon>
        <taxon>Daucus sect. Daucus</taxon>
    </lineage>
</organism>
<dbReference type="AlphaFoldDB" id="A0A166IG73"/>
<keyword evidence="2" id="KW-1185">Reference proteome</keyword>
<dbReference type="EMBL" id="CP093343">
    <property type="protein sequence ID" value="WOG84799.1"/>
    <property type="molecule type" value="Genomic_DNA"/>
</dbReference>
<reference evidence="1" key="1">
    <citation type="journal article" date="2016" name="Nat. Genet.">
        <title>A high-quality carrot genome assembly provides new insights into carotenoid accumulation and asterid genome evolution.</title>
        <authorList>
            <person name="Iorizzo M."/>
            <person name="Ellison S."/>
            <person name="Senalik D."/>
            <person name="Zeng P."/>
            <person name="Satapoomin P."/>
            <person name="Huang J."/>
            <person name="Bowman M."/>
            <person name="Iovene M."/>
            <person name="Sanseverino W."/>
            <person name="Cavagnaro P."/>
            <person name="Yildiz M."/>
            <person name="Macko-Podgorni A."/>
            <person name="Moranska E."/>
            <person name="Grzebelus E."/>
            <person name="Grzebelus D."/>
            <person name="Ashrafi H."/>
            <person name="Zheng Z."/>
            <person name="Cheng S."/>
            <person name="Spooner D."/>
            <person name="Van Deynze A."/>
            <person name="Simon P."/>
        </authorList>
    </citation>
    <scope>NUCLEOTIDE SEQUENCE</scope>
    <source>
        <tissue evidence="1">Leaf</tissue>
    </source>
</reference>
<protein>
    <submittedName>
        <fullName evidence="1">Uncharacterized protein</fullName>
    </submittedName>
</protein>
<gene>
    <name evidence="1" type="ORF">DCAR_0103984</name>
</gene>
<name>A0A166IG73_DAUCS</name>
<proteinExistence type="predicted"/>
<reference evidence="1" key="2">
    <citation type="submission" date="2022-03" db="EMBL/GenBank/DDBJ databases">
        <title>Draft title - Genomic analysis of global carrot germplasm unveils the trajectory of domestication and the origin of high carotenoid orange carrot.</title>
        <authorList>
            <person name="Iorizzo M."/>
            <person name="Ellison S."/>
            <person name="Senalik D."/>
            <person name="Macko-Podgorni A."/>
            <person name="Grzebelus D."/>
            <person name="Bostan H."/>
            <person name="Rolling W."/>
            <person name="Curaba J."/>
            <person name="Simon P."/>
        </authorList>
    </citation>
    <scope>NUCLEOTIDE SEQUENCE</scope>
    <source>
        <tissue evidence="1">Leaf</tissue>
    </source>
</reference>
<accession>A0A166IG73</accession>
<evidence type="ECO:0000313" key="1">
    <source>
        <dbReference type="EMBL" id="WOG84799.1"/>
    </source>
</evidence>
<dbReference type="Gramene" id="KZN11098">
    <property type="protein sequence ID" value="KZN11098"/>
    <property type="gene ID" value="DCAR_003754"/>
</dbReference>
<sequence length="179" mass="20296">MLYNIDIRFGVPVLVKICIYLINRSSYTREDTADLILVWDYLSSHKSSLFSLGLAFLVLLLVVAIKLSISVAVFAQPIILRFGDFNPSLPLVFLLIASFLFPPQGLLYAYFVCVFIWMISPWPSYVLAALVNWLQHNVPVFIIIAQQRAPSPGPSLYLEEVDVENNVDNREMNMIFGHA</sequence>
<evidence type="ECO:0000313" key="2">
    <source>
        <dbReference type="Proteomes" id="UP000077755"/>
    </source>
</evidence>
<dbReference type="Proteomes" id="UP000077755">
    <property type="component" value="Chromosome 1"/>
</dbReference>